<dbReference type="CDD" id="cd08996">
    <property type="entry name" value="GH32_FFase"/>
    <property type="match status" value="1"/>
</dbReference>
<proteinExistence type="inferred from homology"/>
<dbReference type="SMART" id="SM00640">
    <property type="entry name" value="Glyco_32"/>
    <property type="match status" value="1"/>
</dbReference>
<dbReference type="GO" id="GO:0004564">
    <property type="term" value="F:beta-fructofuranosidase activity"/>
    <property type="evidence" value="ECO:0007669"/>
    <property type="project" value="UniProtKB-EC"/>
</dbReference>
<dbReference type="InterPro" id="IPR006232">
    <property type="entry name" value="Suc6P_hydrolase"/>
</dbReference>
<evidence type="ECO:0000313" key="8">
    <source>
        <dbReference type="EMBL" id="KAL0840936.1"/>
    </source>
</evidence>
<comment type="catalytic activity">
    <reaction evidence="4">
        <text>Hydrolysis of terminal non-reducing beta-D-fructofuranoside residues in beta-D-fructofuranosides.</text>
        <dbReference type="EC" id="3.2.1.26"/>
    </reaction>
</comment>
<evidence type="ECO:0000313" key="9">
    <source>
        <dbReference type="Proteomes" id="UP001549921"/>
    </source>
</evidence>
<evidence type="ECO:0000256" key="1">
    <source>
        <dbReference type="ARBA" id="ARBA00009902"/>
    </source>
</evidence>
<dbReference type="InterPro" id="IPR013320">
    <property type="entry name" value="ConA-like_dom_sf"/>
</dbReference>
<keyword evidence="3 4" id="KW-0326">Glycosidase</keyword>
<sequence>MEVSVLFVLLSVAAAEFAQDLAHVEDFIKQKRFVLKKKYRPLYHISAPVGWLNSPAGFAYFKRRYHIFYQYHPYNGAWGNMHWGQAISDNLVNWVHYPPAVLPKDFYDRSGCFAGSAIIHNDYLTLFYTGVAETKNVTTQTQNLAISGDGIIFQKYLYNPIIRKAPFDTTERNPKVWRVRNRWFMILGSGSRSKDGQLNLYTSPDMFHWSFNKTIARSYGDMGYMWENPDFFEMDGQYVLIVSVQGIQADNFRFRNLCQTGYVVGNFNYQSLHFENLELSMATFNELDYGHDFYAAQTMQAYDGRRLLVAWLGMWESELVESREGWASMLTIVRELRLSPQSRLLMTPAKEMADLRTEILEEAWYSPGEAFYAGTKAFELAVNATTSWYDVAVTFEWHGEKQFTVAYSAERGRMSIDRGGIDGVRKADWSPEGHIYWRIFVDSSSIEVFCGEGEVVFSSRIYPKKGITIRIGGEVQVHVTQYKLKRSVGYDENLRAYLKENFVNKVKY</sequence>
<dbReference type="InterPro" id="IPR013189">
    <property type="entry name" value="Glyco_hydro_32_C"/>
</dbReference>
<dbReference type="Gene3D" id="2.115.10.20">
    <property type="entry name" value="Glycosyl hydrolase domain, family 43"/>
    <property type="match status" value="1"/>
</dbReference>
<dbReference type="EMBL" id="JBEDNZ010000006">
    <property type="protein sequence ID" value="KAL0840936.1"/>
    <property type="molecule type" value="Genomic_DNA"/>
</dbReference>
<dbReference type="InterPro" id="IPR001362">
    <property type="entry name" value="Glyco_hydro_32"/>
</dbReference>
<name>A0ABD0TC48_LOXSC</name>
<dbReference type="PANTHER" id="PTHR43101:SF1">
    <property type="entry name" value="BETA-FRUCTOSIDASE"/>
    <property type="match status" value="1"/>
</dbReference>
<gene>
    <name evidence="8" type="ORF">ABMA28_014732</name>
</gene>
<dbReference type="SUPFAM" id="SSF49899">
    <property type="entry name" value="Concanavalin A-like lectins/glucanases"/>
    <property type="match status" value="1"/>
</dbReference>
<comment type="similarity">
    <text evidence="1 4">Belongs to the glycosyl hydrolase 32 family.</text>
</comment>
<dbReference type="InterPro" id="IPR051214">
    <property type="entry name" value="GH32_Enzymes"/>
</dbReference>
<dbReference type="InterPro" id="IPR013148">
    <property type="entry name" value="Glyco_hydro_32_N"/>
</dbReference>
<evidence type="ECO:0000259" key="7">
    <source>
        <dbReference type="Pfam" id="PF08244"/>
    </source>
</evidence>
<dbReference type="EC" id="3.2.1.26" evidence="4"/>
<evidence type="ECO:0000256" key="2">
    <source>
        <dbReference type="ARBA" id="ARBA00022801"/>
    </source>
</evidence>
<keyword evidence="5" id="KW-0732">Signal</keyword>
<evidence type="ECO:0000259" key="6">
    <source>
        <dbReference type="Pfam" id="PF00251"/>
    </source>
</evidence>
<feature type="signal peptide" evidence="5">
    <location>
        <begin position="1"/>
        <end position="15"/>
    </location>
</feature>
<accession>A0ABD0TC48</accession>
<evidence type="ECO:0000256" key="5">
    <source>
        <dbReference type="SAM" id="SignalP"/>
    </source>
</evidence>
<dbReference type="Pfam" id="PF00251">
    <property type="entry name" value="Glyco_hydro_32N"/>
    <property type="match status" value="1"/>
</dbReference>
<protein>
    <recommendedName>
        <fullName evidence="4">Sucrose-6-phosphate hydrolase</fullName>
        <ecNumber evidence="4">3.2.1.26</ecNumber>
    </recommendedName>
</protein>
<dbReference type="Pfam" id="PF08244">
    <property type="entry name" value="Glyco_hydro_32C"/>
    <property type="match status" value="1"/>
</dbReference>
<dbReference type="PANTHER" id="PTHR43101">
    <property type="entry name" value="BETA-FRUCTOSIDASE"/>
    <property type="match status" value="1"/>
</dbReference>
<feature type="domain" description="Glycosyl hydrolase family 32 N-terminal" evidence="6">
    <location>
        <begin position="44"/>
        <end position="348"/>
    </location>
</feature>
<dbReference type="AlphaFoldDB" id="A0ABD0TC48"/>
<keyword evidence="2 4" id="KW-0378">Hydrolase</keyword>
<evidence type="ECO:0000256" key="3">
    <source>
        <dbReference type="ARBA" id="ARBA00023295"/>
    </source>
</evidence>
<dbReference type="Gene3D" id="2.60.120.560">
    <property type="entry name" value="Exo-inulinase, domain 1"/>
    <property type="match status" value="1"/>
</dbReference>
<comment type="caution">
    <text evidence="8">The sequence shown here is derived from an EMBL/GenBank/DDBJ whole genome shotgun (WGS) entry which is preliminary data.</text>
</comment>
<dbReference type="SUPFAM" id="SSF75005">
    <property type="entry name" value="Arabinanase/levansucrase/invertase"/>
    <property type="match status" value="1"/>
</dbReference>
<feature type="chain" id="PRO_5044879077" description="Sucrose-6-phosphate hydrolase" evidence="5">
    <location>
        <begin position="16"/>
        <end position="508"/>
    </location>
</feature>
<evidence type="ECO:0000256" key="4">
    <source>
        <dbReference type="RuleBase" id="RU362110"/>
    </source>
</evidence>
<organism evidence="8 9">
    <name type="scientific">Loxostege sticticalis</name>
    <name type="common">Beet webworm moth</name>
    <dbReference type="NCBI Taxonomy" id="481309"/>
    <lineage>
        <taxon>Eukaryota</taxon>
        <taxon>Metazoa</taxon>
        <taxon>Ecdysozoa</taxon>
        <taxon>Arthropoda</taxon>
        <taxon>Hexapoda</taxon>
        <taxon>Insecta</taxon>
        <taxon>Pterygota</taxon>
        <taxon>Neoptera</taxon>
        <taxon>Endopterygota</taxon>
        <taxon>Lepidoptera</taxon>
        <taxon>Glossata</taxon>
        <taxon>Ditrysia</taxon>
        <taxon>Pyraloidea</taxon>
        <taxon>Crambidae</taxon>
        <taxon>Pyraustinae</taxon>
        <taxon>Loxostege</taxon>
    </lineage>
</organism>
<feature type="domain" description="Glycosyl hydrolase family 32 C-terminal" evidence="7">
    <location>
        <begin position="377"/>
        <end position="466"/>
    </location>
</feature>
<reference evidence="8 9" key="1">
    <citation type="submission" date="2024-06" db="EMBL/GenBank/DDBJ databases">
        <title>A chromosome-level genome assembly of beet webworm, Loxostege sticticalis.</title>
        <authorList>
            <person name="Zhang Y."/>
        </authorList>
    </citation>
    <scope>NUCLEOTIDE SEQUENCE [LARGE SCALE GENOMIC DNA]</scope>
    <source>
        <strain evidence="8">AQ028</strain>
        <tissue evidence="8">Male pupae</tissue>
    </source>
</reference>
<dbReference type="InterPro" id="IPR023296">
    <property type="entry name" value="Glyco_hydro_beta-prop_sf"/>
</dbReference>
<dbReference type="NCBIfam" id="TIGR01322">
    <property type="entry name" value="scrB_fam"/>
    <property type="match status" value="1"/>
</dbReference>
<dbReference type="Proteomes" id="UP001549921">
    <property type="component" value="Unassembled WGS sequence"/>
</dbReference>